<evidence type="ECO:0000313" key="1">
    <source>
        <dbReference type="EMBL" id="TAA74256.1"/>
    </source>
</evidence>
<protein>
    <submittedName>
        <fullName evidence="1">Uncharacterized protein</fullName>
    </submittedName>
</protein>
<organism evidence="1 2">
    <name type="scientific">Candidatus Electronema aureum</name>
    <dbReference type="NCBI Taxonomy" id="2005002"/>
    <lineage>
        <taxon>Bacteria</taxon>
        <taxon>Pseudomonadati</taxon>
        <taxon>Thermodesulfobacteriota</taxon>
        <taxon>Desulfobulbia</taxon>
        <taxon>Desulfobulbales</taxon>
        <taxon>Desulfobulbaceae</taxon>
        <taxon>Candidatus Electronema</taxon>
    </lineage>
</organism>
<reference evidence="1" key="1">
    <citation type="submission" date="2017-07" db="EMBL/GenBank/DDBJ databases">
        <title>The cable genome - Insights into the physiology and evolution of filamentous bacteria capable of sulfide oxidation via long distance electron transfer.</title>
        <authorList>
            <person name="Thorup C."/>
            <person name="Bjerg J.T."/>
            <person name="Schreiber L."/>
            <person name="Nielsen L.P."/>
            <person name="Kjeldsen K.U."/>
            <person name="Boesen T."/>
            <person name="Boggild A."/>
            <person name="Meysman F."/>
            <person name="Geelhoed J."/>
            <person name="Schramm A."/>
        </authorList>
    </citation>
    <scope>NUCLEOTIDE SEQUENCE [LARGE SCALE GENOMIC DNA]</scope>
    <source>
        <strain evidence="1">GS</strain>
    </source>
</reference>
<accession>A0A521FZR1</accession>
<keyword evidence="2" id="KW-1185">Reference proteome</keyword>
<evidence type="ECO:0000313" key="2">
    <source>
        <dbReference type="Proteomes" id="UP000316238"/>
    </source>
</evidence>
<gene>
    <name evidence="1" type="ORF">CDV28_1337</name>
</gene>
<dbReference type="Proteomes" id="UP000316238">
    <property type="component" value="Unassembled WGS sequence"/>
</dbReference>
<name>A0A521FZR1_9BACT</name>
<dbReference type="AlphaFoldDB" id="A0A521FZR1"/>
<dbReference type="EMBL" id="NQJD01000033">
    <property type="protein sequence ID" value="TAA74256.1"/>
    <property type="molecule type" value="Genomic_DNA"/>
</dbReference>
<comment type="caution">
    <text evidence="1">The sequence shown here is derived from an EMBL/GenBank/DDBJ whole genome shotgun (WGS) entry which is preliminary data.</text>
</comment>
<proteinExistence type="predicted"/>
<sequence>MEPVTTTIVAAVALGAAESLKNVAAAAVKDAYNGLKQLIQSRYGGNADVTDAVDLVSQKPEAAPRRQMLEQALKDAGVDKDQELHQLAQQLLAALKKQPGGEEAIRQTTVEQHVVGHGNVVAGTGDVTAGNISITI</sequence>